<dbReference type="InterPro" id="IPR036291">
    <property type="entry name" value="NAD(P)-bd_dom_sf"/>
</dbReference>
<evidence type="ECO:0000313" key="8">
    <source>
        <dbReference type="EMBL" id="RJF89458.1"/>
    </source>
</evidence>
<dbReference type="PANTHER" id="PTHR10491:SF4">
    <property type="entry name" value="METHIONINE ADENOSYLTRANSFERASE 2 SUBUNIT BETA"/>
    <property type="match status" value="1"/>
</dbReference>
<dbReference type="EC" id="1.1.1.133" evidence="3 6"/>
<gene>
    <name evidence="8" type="primary">rfbD</name>
    <name evidence="8" type="ORF">D3874_22850</name>
</gene>
<dbReference type="AlphaFoldDB" id="A0A418WHJ2"/>
<evidence type="ECO:0000256" key="1">
    <source>
        <dbReference type="ARBA" id="ARBA00004781"/>
    </source>
</evidence>
<evidence type="ECO:0000256" key="4">
    <source>
        <dbReference type="ARBA" id="ARBA00017099"/>
    </source>
</evidence>
<keyword evidence="6" id="KW-0521">NADP</keyword>
<evidence type="ECO:0000313" key="9">
    <source>
        <dbReference type="Proteomes" id="UP000284605"/>
    </source>
</evidence>
<dbReference type="InterPro" id="IPR029903">
    <property type="entry name" value="RmlD-like-bd"/>
</dbReference>
<sequence>MEILVTGGAGQVGLALQRLAWPAGVTLQAPTRAELDLSDTAAIADYLAARPWAAVINAAAYTAVDKAEDDVVAAFALNAMAPAALADATRKAGVPLVHVSTDYVFDGSKAGPYEVEDPVCPIGVYGASKEAGEQAVRTVNPRHAIVRTAWVVSPDRANFVKTMLRLGADRPELRVVADQRGCPTSAADLAQALAAIALRMAREPDAPTGTFHGVNAGEATWCELANHVFDVAARHGRPRPKVTPIETRDYPTPARRPANSRLATHHLAQAYGITLRPWQDAVAEIVGKLVA</sequence>
<evidence type="ECO:0000256" key="3">
    <source>
        <dbReference type="ARBA" id="ARBA00012929"/>
    </source>
</evidence>
<comment type="similarity">
    <text evidence="2 6">Belongs to the dTDP-4-dehydrorhamnose reductase family.</text>
</comment>
<evidence type="ECO:0000256" key="5">
    <source>
        <dbReference type="ARBA" id="ARBA00048200"/>
    </source>
</evidence>
<comment type="pathway">
    <text evidence="1 6">Carbohydrate biosynthesis; dTDP-L-rhamnose biosynthesis.</text>
</comment>
<accession>A0A418WHJ2</accession>
<keyword evidence="6 8" id="KW-0560">Oxidoreductase</keyword>
<dbReference type="Gene3D" id="3.40.50.720">
    <property type="entry name" value="NAD(P)-binding Rossmann-like Domain"/>
    <property type="match status" value="1"/>
</dbReference>
<dbReference type="UniPathway" id="UPA00124"/>
<reference evidence="8 9" key="1">
    <citation type="submission" date="2018-09" db="EMBL/GenBank/DDBJ databases">
        <authorList>
            <person name="Zhu H."/>
        </authorList>
    </citation>
    <scope>NUCLEOTIDE SEQUENCE [LARGE SCALE GENOMIC DNA]</scope>
    <source>
        <strain evidence="8 9">K1W22B-8</strain>
    </source>
</reference>
<dbReference type="Proteomes" id="UP000284605">
    <property type="component" value="Unassembled WGS sequence"/>
</dbReference>
<dbReference type="InterPro" id="IPR005913">
    <property type="entry name" value="dTDP_dehydrorham_reduct"/>
</dbReference>
<dbReference type="CDD" id="cd05254">
    <property type="entry name" value="dTDP_HR_like_SDR_e"/>
    <property type="match status" value="1"/>
</dbReference>
<dbReference type="Gene3D" id="3.90.25.10">
    <property type="entry name" value="UDP-galactose 4-epimerase, domain 1"/>
    <property type="match status" value="1"/>
</dbReference>
<comment type="function">
    <text evidence="6">Catalyzes the reduction of dTDP-6-deoxy-L-lyxo-4-hexulose to yield dTDP-L-rhamnose.</text>
</comment>
<dbReference type="PANTHER" id="PTHR10491">
    <property type="entry name" value="DTDP-4-DEHYDRORHAMNOSE REDUCTASE"/>
    <property type="match status" value="1"/>
</dbReference>
<dbReference type="GO" id="GO:0008831">
    <property type="term" value="F:dTDP-4-dehydrorhamnose reductase activity"/>
    <property type="evidence" value="ECO:0007669"/>
    <property type="project" value="UniProtKB-EC"/>
</dbReference>
<proteinExistence type="inferred from homology"/>
<evidence type="ECO:0000256" key="2">
    <source>
        <dbReference type="ARBA" id="ARBA00010944"/>
    </source>
</evidence>
<dbReference type="GO" id="GO:0019305">
    <property type="term" value="P:dTDP-rhamnose biosynthetic process"/>
    <property type="evidence" value="ECO:0007669"/>
    <property type="project" value="UniProtKB-UniPathway"/>
</dbReference>
<keyword evidence="9" id="KW-1185">Reference proteome</keyword>
<comment type="cofactor">
    <cofactor evidence="6">
        <name>Mg(2+)</name>
        <dbReference type="ChEBI" id="CHEBI:18420"/>
    </cofactor>
    <text evidence="6">Binds 1 Mg(2+) ion per monomer.</text>
</comment>
<evidence type="ECO:0000256" key="6">
    <source>
        <dbReference type="RuleBase" id="RU364082"/>
    </source>
</evidence>
<dbReference type="Pfam" id="PF04321">
    <property type="entry name" value="RmlD_sub_bind"/>
    <property type="match status" value="1"/>
</dbReference>
<organism evidence="8 9">
    <name type="scientific">Oleomonas cavernae</name>
    <dbReference type="NCBI Taxonomy" id="2320859"/>
    <lineage>
        <taxon>Bacteria</taxon>
        <taxon>Pseudomonadati</taxon>
        <taxon>Pseudomonadota</taxon>
        <taxon>Alphaproteobacteria</taxon>
        <taxon>Acetobacterales</taxon>
        <taxon>Acetobacteraceae</taxon>
        <taxon>Oleomonas</taxon>
    </lineage>
</organism>
<comment type="caution">
    <text evidence="8">The sequence shown here is derived from an EMBL/GenBank/DDBJ whole genome shotgun (WGS) entry which is preliminary data.</text>
</comment>
<dbReference type="EMBL" id="QYUK01000011">
    <property type="protein sequence ID" value="RJF89458.1"/>
    <property type="molecule type" value="Genomic_DNA"/>
</dbReference>
<name>A0A418WHJ2_9PROT</name>
<evidence type="ECO:0000259" key="7">
    <source>
        <dbReference type="Pfam" id="PF04321"/>
    </source>
</evidence>
<protein>
    <recommendedName>
        <fullName evidence="4 6">dTDP-4-dehydrorhamnose reductase</fullName>
        <ecNumber evidence="3 6">1.1.1.133</ecNumber>
    </recommendedName>
</protein>
<dbReference type="SUPFAM" id="SSF51735">
    <property type="entry name" value="NAD(P)-binding Rossmann-fold domains"/>
    <property type="match status" value="1"/>
</dbReference>
<comment type="catalytic activity">
    <reaction evidence="5 6">
        <text>dTDP-beta-L-rhamnose + NADP(+) = dTDP-4-dehydro-beta-L-rhamnose + NADPH + H(+)</text>
        <dbReference type="Rhea" id="RHEA:21796"/>
        <dbReference type="ChEBI" id="CHEBI:15378"/>
        <dbReference type="ChEBI" id="CHEBI:57510"/>
        <dbReference type="ChEBI" id="CHEBI:57783"/>
        <dbReference type="ChEBI" id="CHEBI:58349"/>
        <dbReference type="ChEBI" id="CHEBI:62830"/>
        <dbReference type="EC" id="1.1.1.133"/>
    </reaction>
</comment>
<dbReference type="OrthoDB" id="9803892at2"/>
<feature type="domain" description="RmlD-like substrate binding" evidence="7">
    <location>
        <begin position="1"/>
        <end position="288"/>
    </location>
</feature>
<dbReference type="NCBIfam" id="TIGR01214">
    <property type="entry name" value="rmlD"/>
    <property type="match status" value="1"/>
</dbReference>